<evidence type="ECO:0000256" key="1">
    <source>
        <dbReference type="SAM" id="MobiDB-lite"/>
    </source>
</evidence>
<organism evidence="2">
    <name type="scientific">Iconisemion striatum</name>
    <dbReference type="NCBI Taxonomy" id="60296"/>
    <lineage>
        <taxon>Eukaryota</taxon>
        <taxon>Metazoa</taxon>
        <taxon>Chordata</taxon>
        <taxon>Craniata</taxon>
        <taxon>Vertebrata</taxon>
        <taxon>Euteleostomi</taxon>
        <taxon>Actinopterygii</taxon>
        <taxon>Neopterygii</taxon>
        <taxon>Teleostei</taxon>
        <taxon>Neoteleostei</taxon>
        <taxon>Acanthomorphata</taxon>
        <taxon>Ovalentaria</taxon>
        <taxon>Atherinomorphae</taxon>
        <taxon>Cyprinodontiformes</taxon>
        <taxon>Nothobranchiidae</taxon>
        <taxon>Iconisemion</taxon>
    </lineage>
</organism>
<name>A0A1A7X6C1_9TELE</name>
<feature type="region of interest" description="Disordered" evidence="1">
    <location>
        <begin position="48"/>
        <end position="72"/>
    </location>
</feature>
<accession>A0A1A7X6C1</accession>
<feature type="region of interest" description="Disordered" evidence="1">
    <location>
        <begin position="1"/>
        <end position="32"/>
    </location>
</feature>
<reference evidence="2" key="2">
    <citation type="submission" date="2016-06" db="EMBL/GenBank/DDBJ databases">
        <title>The genome of a short-lived fish provides insights into sex chromosome evolution and the genetic control of aging.</title>
        <authorList>
            <person name="Reichwald K."/>
            <person name="Felder M."/>
            <person name="Petzold A."/>
            <person name="Koch P."/>
            <person name="Groth M."/>
            <person name="Platzer M."/>
        </authorList>
    </citation>
    <scope>NUCLEOTIDE SEQUENCE</scope>
    <source>
        <tissue evidence="2">Brain</tissue>
    </source>
</reference>
<feature type="non-terminal residue" evidence="2">
    <location>
        <position position="72"/>
    </location>
</feature>
<proteinExistence type="predicted"/>
<protein>
    <submittedName>
        <fullName evidence="2">Coiled-coil domain containing 96</fullName>
    </submittedName>
</protein>
<evidence type="ECO:0000313" key="2">
    <source>
        <dbReference type="EMBL" id="SBP13652.1"/>
    </source>
</evidence>
<dbReference type="EMBL" id="HADW01012252">
    <property type="protein sequence ID" value="SBP13652.1"/>
    <property type="molecule type" value="Transcribed_RNA"/>
</dbReference>
<reference evidence="2" key="1">
    <citation type="submission" date="2016-05" db="EMBL/GenBank/DDBJ databases">
        <authorList>
            <person name="Lavstsen T."/>
            <person name="Jespersen J.S."/>
        </authorList>
    </citation>
    <scope>NUCLEOTIDE SEQUENCE</scope>
    <source>
        <tissue evidence="2">Brain</tissue>
    </source>
</reference>
<dbReference type="AlphaFoldDB" id="A0A1A7X6C1"/>
<sequence length="72" mass="7642">MSGELQNAEKKKNAPISVNGDEEEDVSAGISAHEELSVSGKVTKELFVEEATACEPEESSGPSTSKDPDMEM</sequence>
<gene>
    <name evidence="2" type="primary">CCDC96</name>
</gene>